<dbReference type="InterPro" id="IPR032675">
    <property type="entry name" value="LRR_dom_sf"/>
</dbReference>
<evidence type="ECO:0000313" key="5">
    <source>
        <dbReference type="Proteomes" id="UP000649617"/>
    </source>
</evidence>
<evidence type="ECO:0000256" key="2">
    <source>
        <dbReference type="ARBA" id="ARBA00022614"/>
    </source>
</evidence>
<dbReference type="SUPFAM" id="SSF52047">
    <property type="entry name" value="RNI-like"/>
    <property type="match status" value="1"/>
</dbReference>
<dbReference type="Pfam" id="PF13516">
    <property type="entry name" value="LRR_6"/>
    <property type="match status" value="2"/>
</dbReference>
<dbReference type="GO" id="GO:0005634">
    <property type="term" value="C:nucleus"/>
    <property type="evidence" value="ECO:0007669"/>
    <property type="project" value="TreeGrafter"/>
</dbReference>
<keyword evidence="1" id="KW-0343">GTPase activation</keyword>
<dbReference type="GO" id="GO:0048471">
    <property type="term" value="C:perinuclear region of cytoplasm"/>
    <property type="evidence" value="ECO:0007669"/>
    <property type="project" value="TreeGrafter"/>
</dbReference>
<dbReference type="PANTHER" id="PTHR24113:SF12">
    <property type="entry name" value="RAN GTPASE-ACTIVATING PROTEIN 1"/>
    <property type="match status" value="1"/>
</dbReference>
<organism evidence="4 5">
    <name type="scientific">Symbiodinium pilosum</name>
    <name type="common">Dinoflagellate</name>
    <dbReference type="NCBI Taxonomy" id="2952"/>
    <lineage>
        <taxon>Eukaryota</taxon>
        <taxon>Sar</taxon>
        <taxon>Alveolata</taxon>
        <taxon>Dinophyceae</taxon>
        <taxon>Suessiales</taxon>
        <taxon>Symbiodiniaceae</taxon>
        <taxon>Symbiodinium</taxon>
    </lineage>
</organism>
<reference evidence="4" key="1">
    <citation type="submission" date="2021-02" db="EMBL/GenBank/DDBJ databases">
        <authorList>
            <person name="Dougan E. K."/>
            <person name="Rhodes N."/>
            <person name="Thang M."/>
            <person name="Chan C."/>
        </authorList>
    </citation>
    <scope>NUCLEOTIDE SEQUENCE</scope>
</reference>
<dbReference type="GO" id="GO:0006913">
    <property type="term" value="P:nucleocytoplasmic transport"/>
    <property type="evidence" value="ECO:0007669"/>
    <property type="project" value="TreeGrafter"/>
</dbReference>
<dbReference type="GO" id="GO:0005829">
    <property type="term" value="C:cytosol"/>
    <property type="evidence" value="ECO:0007669"/>
    <property type="project" value="TreeGrafter"/>
</dbReference>
<sequence length="166" mass="18185">MGNHLCLQGVRSGWRLDGAIRIDTSLWGEAEALMALVDFALKAAWVEELDFSHTGLTAEDAATLTAAMLQSPHRQHLQKLDFTGNDFGDEGAAAFARALPQLHLNYLLMWDNGISDAGALAIAKALLQCTTLRHLRISDRSIGKETRHALREVCAKKDPKNHTSPT</sequence>
<evidence type="ECO:0000256" key="3">
    <source>
        <dbReference type="ARBA" id="ARBA00022737"/>
    </source>
</evidence>
<proteinExistence type="predicted"/>
<gene>
    <name evidence="4" type="primary">NLRC5</name>
    <name evidence="4" type="ORF">SPIL2461_LOCUS13783</name>
</gene>
<keyword evidence="5" id="KW-1185">Reference proteome</keyword>
<dbReference type="GO" id="GO:0005096">
    <property type="term" value="F:GTPase activator activity"/>
    <property type="evidence" value="ECO:0007669"/>
    <property type="project" value="UniProtKB-KW"/>
</dbReference>
<dbReference type="AlphaFoldDB" id="A0A812TK94"/>
<accession>A0A812TK94</accession>
<dbReference type="GO" id="GO:0031267">
    <property type="term" value="F:small GTPase binding"/>
    <property type="evidence" value="ECO:0007669"/>
    <property type="project" value="TreeGrafter"/>
</dbReference>
<keyword evidence="3" id="KW-0677">Repeat</keyword>
<dbReference type="InterPro" id="IPR027038">
    <property type="entry name" value="RanGap"/>
</dbReference>
<dbReference type="OrthoDB" id="120976at2759"/>
<dbReference type="EMBL" id="CAJNIZ010030602">
    <property type="protein sequence ID" value="CAE7524955.1"/>
    <property type="molecule type" value="Genomic_DNA"/>
</dbReference>
<name>A0A812TK94_SYMPI</name>
<evidence type="ECO:0000256" key="1">
    <source>
        <dbReference type="ARBA" id="ARBA00022468"/>
    </source>
</evidence>
<evidence type="ECO:0000313" key="4">
    <source>
        <dbReference type="EMBL" id="CAE7524955.1"/>
    </source>
</evidence>
<dbReference type="InterPro" id="IPR001611">
    <property type="entry name" value="Leu-rich_rpt"/>
</dbReference>
<dbReference type="Gene3D" id="3.80.10.10">
    <property type="entry name" value="Ribonuclease Inhibitor"/>
    <property type="match status" value="1"/>
</dbReference>
<dbReference type="PANTHER" id="PTHR24113">
    <property type="entry name" value="RAN GTPASE-ACTIVATING PROTEIN 1"/>
    <property type="match status" value="1"/>
</dbReference>
<dbReference type="Proteomes" id="UP000649617">
    <property type="component" value="Unassembled WGS sequence"/>
</dbReference>
<keyword evidence="2" id="KW-0433">Leucine-rich repeat</keyword>
<dbReference type="SMART" id="SM00368">
    <property type="entry name" value="LRR_RI"/>
    <property type="match status" value="3"/>
</dbReference>
<comment type="caution">
    <text evidence="4">The sequence shown here is derived from an EMBL/GenBank/DDBJ whole genome shotgun (WGS) entry which is preliminary data.</text>
</comment>
<protein>
    <submittedName>
        <fullName evidence="4">NLRC5 protein</fullName>
    </submittedName>
</protein>